<protein>
    <submittedName>
        <fullName evidence="1">Uncharacterized protein</fullName>
    </submittedName>
</protein>
<organism evidence="1">
    <name type="scientific">Myoviridae sp. ctVCj30</name>
    <dbReference type="NCBI Taxonomy" id="2825117"/>
    <lineage>
        <taxon>Viruses</taxon>
        <taxon>Duplodnaviria</taxon>
        <taxon>Heunggongvirae</taxon>
        <taxon>Uroviricota</taxon>
        <taxon>Caudoviricetes</taxon>
    </lineage>
</organism>
<accession>A0A8S5QAN2</accession>
<sequence length="33" mass="3847">MLRSILPRYIIGSPAKAGSHKFTWEDIKWVMTI</sequence>
<dbReference type="EMBL" id="BK015624">
    <property type="protein sequence ID" value="DAE16430.1"/>
    <property type="molecule type" value="Genomic_DNA"/>
</dbReference>
<evidence type="ECO:0000313" key="1">
    <source>
        <dbReference type="EMBL" id="DAE16430.1"/>
    </source>
</evidence>
<reference evidence="1" key="1">
    <citation type="journal article" date="2021" name="Proc. Natl. Acad. Sci. U.S.A.">
        <title>A Catalog of Tens of Thousands of Viruses from Human Metagenomes Reveals Hidden Associations with Chronic Diseases.</title>
        <authorList>
            <person name="Tisza M.J."/>
            <person name="Buck C.B."/>
        </authorList>
    </citation>
    <scope>NUCLEOTIDE SEQUENCE</scope>
    <source>
        <strain evidence="1">CtVCj30</strain>
    </source>
</reference>
<name>A0A8S5QAN2_9CAUD</name>
<proteinExistence type="predicted"/>